<evidence type="ECO:0000256" key="10">
    <source>
        <dbReference type="PIRSR" id="PIRSR630564-1"/>
    </source>
</evidence>
<dbReference type="InterPro" id="IPR011993">
    <property type="entry name" value="PH-like_dom_sf"/>
</dbReference>
<dbReference type="InterPro" id="IPR010569">
    <property type="entry name" value="Myotubularin-like_Pase_dom"/>
</dbReference>
<evidence type="ECO:0000313" key="15">
    <source>
        <dbReference type="EMBL" id="KAG5678009.1"/>
    </source>
</evidence>
<feature type="binding site" evidence="11">
    <location>
        <begin position="357"/>
        <end position="358"/>
    </location>
    <ligand>
        <name>substrate</name>
    </ligand>
</feature>
<dbReference type="GO" id="GO:0008270">
    <property type="term" value="F:zinc ion binding"/>
    <property type="evidence" value="ECO:0007669"/>
    <property type="project" value="UniProtKB-KW"/>
</dbReference>
<dbReference type="SUPFAM" id="SSF50729">
    <property type="entry name" value="PH domain-like"/>
    <property type="match status" value="1"/>
</dbReference>
<keyword evidence="16" id="KW-1185">Reference proteome</keyword>
<dbReference type="PROSITE" id="PS50178">
    <property type="entry name" value="ZF_FYVE"/>
    <property type="match status" value="1"/>
</dbReference>
<dbReference type="AlphaFoldDB" id="A0A9J6C7G5"/>
<feature type="domain" description="Myotubularin phosphatase" evidence="14">
    <location>
        <begin position="209"/>
        <end position="562"/>
    </location>
</feature>
<dbReference type="SMART" id="SM00064">
    <property type="entry name" value="FYVE"/>
    <property type="match status" value="1"/>
</dbReference>
<dbReference type="GO" id="GO:0005737">
    <property type="term" value="C:cytoplasm"/>
    <property type="evidence" value="ECO:0007669"/>
    <property type="project" value="TreeGrafter"/>
</dbReference>
<dbReference type="CDD" id="cd15738">
    <property type="entry name" value="FYVE_MTMR_unchar"/>
    <property type="match status" value="1"/>
</dbReference>
<comment type="caution">
    <text evidence="15">The sequence shown here is derived from an EMBL/GenBank/DDBJ whole genome shotgun (WGS) entry which is preliminary data.</text>
</comment>
<dbReference type="Gene3D" id="3.30.40.10">
    <property type="entry name" value="Zinc/RING finger domain, C3HC4 (zinc finger)"/>
    <property type="match status" value="1"/>
</dbReference>
<dbReference type="SUPFAM" id="SSF52799">
    <property type="entry name" value="(Phosphotyrosine protein) phosphatases II"/>
    <property type="match status" value="1"/>
</dbReference>
<dbReference type="InterPro" id="IPR048994">
    <property type="entry name" value="PH-GRAM_MTMR6-9"/>
</dbReference>
<dbReference type="Pfam" id="PF06602">
    <property type="entry name" value="Myotub-related"/>
    <property type="match status" value="1"/>
</dbReference>
<evidence type="ECO:0000256" key="4">
    <source>
        <dbReference type="ARBA" id="ARBA00022723"/>
    </source>
</evidence>
<evidence type="ECO:0000256" key="12">
    <source>
        <dbReference type="PROSITE-ProRule" id="PRU00091"/>
    </source>
</evidence>
<keyword evidence="4" id="KW-0479">Metal-binding</keyword>
<evidence type="ECO:0000256" key="5">
    <source>
        <dbReference type="ARBA" id="ARBA00022771"/>
    </source>
</evidence>
<feature type="active site" description="Phosphocysteine intermediate" evidence="10">
    <location>
        <position position="417"/>
    </location>
</feature>
<name>A0A9J6C7G5_POLVA</name>
<comment type="subcellular location">
    <subcellularLocation>
        <location evidence="1">Membrane</location>
    </subcellularLocation>
</comment>
<dbReference type="CDD" id="cd13210">
    <property type="entry name" value="PH-GRAM_MTMR6-like"/>
    <property type="match status" value="1"/>
</dbReference>
<dbReference type="FunFam" id="2.30.29.30:FF:000135">
    <property type="entry name" value="Myotubularin related protein 6"/>
    <property type="match status" value="1"/>
</dbReference>
<feature type="domain" description="FYVE-type" evidence="13">
    <location>
        <begin position="701"/>
        <end position="752"/>
    </location>
</feature>
<dbReference type="SUPFAM" id="SSF57903">
    <property type="entry name" value="FYVE/PHD zinc finger"/>
    <property type="match status" value="1"/>
</dbReference>
<reference evidence="15" key="1">
    <citation type="submission" date="2021-03" db="EMBL/GenBank/DDBJ databases">
        <title>Chromosome level genome of the anhydrobiotic midge Polypedilum vanderplanki.</title>
        <authorList>
            <person name="Yoshida Y."/>
            <person name="Kikawada T."/>
            <person name="Gusev O."/>
        </authorList>
    </citation>
    <scope>NUCLEOTIDE SEQUENCE</scope>
    <source>
        <strain evidence="15">NIAS01</strain>
        <tissue evidence="15">Whole body or cell culture</tissue>
    </source>
</reference>
<evidence type="ECO:0000256" key="11">
    <source>
        <dbReference type="PIRSR" id="PIRSR630564-2"/>
    </source>
</evidence>
<dbReference type="GO" id="GO:0046856">
    <property type="term" value="P:phosphatidylinositol dephosphorylation"/>
    <property type="evidence" value="ECO:0007669"/>
    <property type="project" value="TreeGrafter"/>
</dbReference>
<dbReference type="PANTHER" id="PTHR10807">
    <property type="entry name" value="MYOTUBULARIN-RELATED"/>
    <property type="match status" value="1"/>
</dbReference>
<evidence type="ECO:0000256" key="6">
    <source>
        <dbReference type="ARBA" id="ARBA00022801"/>
    </source>
</evidence>
<evidence type="ECO:0000256" key="1">
    <source>
        <dbReference type="ARBA" id="ARBA00004370"/>
    </source>
</evidence>
<dbReference type="GO" id="GO:0016020">
    <property type="term" value="C:membrane"/>
    <property type="evidence" value="ECO:0007669"/>
    <property type="project" value="UniProtKB-SubCell"/>
</dbReference>
<evidence type="ECO:0000256" key="2">
    <source>
        <dbReference type="ARBA" id="ARBA00007471"/>
    </source>
</evidence>
<dbReference type="InterPro" id="IPR030564">
    <property type="entry name" value="Myotubularin"/>
</dbReference>
<keyword evidence="8" id="KW-0472">Membrane</keyword>
<gene>
    <name evidence="15" type="ORF">PVAND_007718</name>
</gene>
<dbReference type="GO" id="GO:0052629">
    <property type="term" value="F:phosphatidylinositol-3,5-bisphosphate 3-phosphatase activity"/>
    <property type="evidence" value="ECO:0007669"/>
    <property type="project" value="UniProtKB-EC"/>
</dbReference>
<dbReference type="Pfam" id="PF01363">
    <property type="entry name" value="FYVE"/>
    <property type="match status" value="1"/>
</dbReference>
<dbReference type="Proteomes" id="UP001107558">
    <property type="component" value="Chromosome 2"/>
</dbReference>
<keyword evidence="5 12" id="KW-0863">Zinc-finger</keyword>
<dbReference type="EC" id="3.1.3.95" evidence="3"/>
<dbReference type="InterPro" id="IPR013083">
    <property type="entry name" value="Znf_RING/FYVE/PHD"/>
</dbReference>
<evidence type="ECO:0000259" key="13">
    <source>
        <dbReference type="PROSITE" id="PS50178"/>
    </source>
</evidence>
<dbReference type="Gene3D" id="2.30.29.30">
    <property type="entry name" value="Pleckstrin-homology domain (PH domain)/Phosphotyrosine-binding domain (PTB)"/>
    <property type="match status" value="1"/>
</dbReference>
<evidence type="ECO:0000256" key="9">
    <source>
        <dbReference type="ARBA" id="ARBA00032571"/>
    </source>
</evidence>
<evidence type="ECO:0000256" key="7">
    <source>
        <dbReference type="ARBA" id="ARBA00022833"/>
    </source>
</evidence>
<accession>A0A9J6C7G5</accession>
<dbReference type="InterPro" id="IPR017455">
    <property type="entry name" value="Znf_FYVE-rel"/>
</dbReference>
<dbReference type="Pfam" id="PF21098">
    <property type="entry name" value="PH-GRAM_MTMR6-like"/>
    <property type="match status" value="1"/>
</dbReference>
<dbReference type="OrthoDB" id="271628at2759"/>
<dbReference type="PROSITE" id="PS51339">
    <property type="entry name" value="PPASE_MYOTUBULARIN"/>
    <property type="match status" value="1"/>
</dbReference>
<protein>
    <recommendedName>
        <fullName evidence="3">phosphatidylinositol-3,5-bisphosphate 3-phosphatase</fullName>
        <ecNumber evidence="3">3.1.3.95</ecNumber>
    </recommendedName>
    <alternativeName>
        <fullName evidence="9">Phosphatidylinositol-3,5-bisphosphate 3-phosphatase</fullName>
    </alternativeName>
</protein>
<keyword evidence="6" id="KW-0378">Hydrolase</keyword>
<dbReference type="EMBL" id="JADBJN010000002">
    <property type="protein sequence ID" value="KAG5678009.1"/>
    <property type="molecule type" value="Genomic_DNA"/>
</dbReference>
<evidence type="ECO:0000256" key="3">
    <source>
        <dbReference type="ARBA" id="ARBA00012903"/>
    </source>
</evidence>
<dbReference type="PANTHER" id="PTHR10807:SF8">
    <property type="entry name" value="PHOSPHATIDYLINOSITOL-3-PHOSPHATE PHOSPHATASE"/>
    <property type="match status" value="1"/>
</dbReference>
<evidence type="ECO:0000256" key="8">
    <source>
        <dbReference type="ARBA" id="ARBA00023136"/>
    </source>
</evidence>
<dbReference type="InterPro" id="IPR029021">
    <property type="entry name" value="Prot-tyrosine_phosphatase-like"/>
</dbReference>
<dbReference type="InterPro" id="IPR000306">
    <property type="entry name" value="Znf_FYVE"/>
</dbReference>
<dbReference type="GO" id="GO:0004438">
    <property type="term" value="F:phosphatidylinositol-3-phosphate phosphatase activity"/>
    <property type="evidence" value="ECO:0007669"/>
    <property type="project" value="TreeGrafter"/>
</dbReference>
<proteinExistence type="inferred from homology"/>
<keyword evidence="7" id="KW-0862">Zinc</keyword>
<organism evidence="15 16">
    <name type="scientific">Polypedilum vanderplanki</name>
    <name type="common">Sleeping chironomid midge</name>
    <dbReference type="NCBI Taxonomy" id="319348"/>
    <lineage>
        <taxon>Eukaryota</taxon>
        <taxon>Metazoa</taxon>
        <taxon>Ecdysozoa</taxon>
        <taxon>Arthropoda</taxon>
        <taxon>Hexapoda</taxon>
        <taxon>Insecta</taxon>
        <taxon>Pterygota</taxon>
        <taxon>Neoptera</taxon>
        <taxon>Endopterygota</taxon>
        <taxon>Diptera</taxon>
        <taxon>Nematocera</taxon>
        <taxon>Chironomoidea</taxon>
        <taxon>Chironomidae</taxon>
        <taxon>Chironominae</taxon>
        <taxon>Polypedilum</taxon>
        <taxon>Polypedilum</taxon>
    </lineage>
</organism>
<sequence length="756" mass="87293">MNRISDYTDIEDNANCSDFKQNFDLVSPEEIQYYSELLTQDFEELNRKSCIFGLPFPQKIVDLRKWIEENLHPQLQLHENIPTFFHNILVLRKVENVRMIDRYNSKNSIVGTLYLTATHLIFVDPEANKETWILHMHIANIEKQPLSTTGSPLLIRCKTFLSVTFVIAKERECHDVYTTLIKLCQPVNIQNLYCFQYTSSSEELSKSAGWDFFKLENEYKRMKVPNDYWQLTTMNKNYELCDTYPSQIYIPTTVDKTVLLGSSRFRSKGRLPALTYLHPNKASICRCSQPLSGFSARCVEDEQMLQEIRKTNPNSNILYVVDTRPRINAMANRAAGKGYENELFYENTKFHFLGIENIHTMRASLQKLIETCEQKSMSGFLSALESSGWLKHIRSMLDTSYFIANAVYKGISVVVHCSDPFYRTIKGFQSLIEKDWLSFGHKFSERCGHLQTDPKEISPIFTQFLESVWQIMQQRVDAFEFNERFLLILHDHVMSCQFGTFIGNCEKDRIDLKLSEKTFSLWGYMANHMNEYLNPIYKPGEVDDIIVPNLAPQCIKYWRGMYSRFESGVHPREDLSDLLLANKEHCSSLDDHVQHLTKRIGNLKNLISKSAKKLQANSATLLQNATGKNSTDNKFNYDNKKLSELQSADHDHPLKLNDNNYSFSNLSVSDCNTAEIDQITSEINSVALDWKSLRSANACSCSTPFSQEMKKTHCWRCGEIFCTRCIDKSIPLPGQHSQKPRPVCRTCFKLVTTVSP</sequence>
<evidence type="ECO:0000259" key="14">
    <source>
        <dbReference type="PROSITE" id="PS51339"/>
    </source>
</evidence>
<evidence type="ECO:0000313" key="16">
    <source>
        <dbReference type="Proteomes" id="UP001107558"/>
    </source>
</evidence>
<comment type="similarity">
    <text evidence="2">Belongs to the protein-tyrosine phosphatase family. Non-receptor class myotubularin subfamily.</text>
</comment>
<dbReference type="InterPro" id="IPR011011">
    <property type="entry name" value="Znf_FYVE_PHD"/>
</dbReference>